<keyword evidence="1" id="KW-0862">Zinc</keyword>
<dbReference type="Proteomes" id="UP000680750">
    <property type="component" value="Chromosome"/>
</dbReference>
<gene>
    <name evidence="3" type="ORF">Asera_59090</name>
</gene>
<evidence type="ECO:0000313" key="3">
    <source>
        <dbReference type="EMBL" id="BCJ31801.1"/>
    </source>
</evidence>
<protein>
    <recommendedName>
        <fullName evidence="2">SWIM-type domain-containing protein</fullName>
    </recommendedName>
</protein>
<name>A0A810LC31_9ACTN</name>
<dbReference type="PANTHER" id="PTHR38133">
    <property type="entry name" value="SLR1429 PROTEIN"/>
    <property type="match status" value="1"/>
</dbReference>
<keyword evidence="1" id="KW-0479">Metal-binding</keyword>
<dbReference type="GO" id="GO:0008270">
    <property type="term" value="F:zinc ion binding"/>
    <property type="evidence" value="ECO:0007669"/>
    <property type="project" value="UniProtKB-KW"/>
</dbReference>
<organism evidence="3 4">
    <name type="scientific">Actinocatenispora sera</name>
    <dbReference type="NCBI Taxonomy" id="390989"/>
    <lineage>
        <taxon>Bacteria</taxon>
        <taxon>Bacillati</taxon>
        <taxon>Actinomycetota</taxon>
        <taxon>Actinomycetes</taxon>
        <taxon>Micromonosporales</taxon>
        <taxon>Micromonosporaceae</taxon>
        <taxon>Actinocatenispora</taxon>
    </lineage>
</organism>
<keyword evidence="1" id="KW-0863">Zinc-finger</keyword>
<dbReference type="EMBL" id="AP023354">
    <property type="protein sequence ID" value="BCJ31801.1"/>
    <property type="molecule type" value="Genomic_DNA"/>
</dbReference>
<evidence type="ECO:0000256" key="1">
    <source>
        <dbReference type="PROSITE-ProRule" id="PRU00325"/>
    </source>
</evidence>
<feature type="domain" description="SWIM-type" evidence="2">
    <location>
        <begin position="99"/>
        <end position="134"/>
    </location>
</feature>
<reference evidence="3" key="1">
    <citation type="submission" date="2020-08" db="EMBL/GenBank/DDBJ databases">
        <title>Whole genome shotgun sequence of Actinocatenispora sera NBRC 101916.</title>
        <authorList>
            <person name="Komaki H."/>
            <person name="Tamura T."/>
        </authorList>
    </citation>
    <scope>NUCLEOTIDE SEQUENCE</scope>
    <source>
        <strain evidence="3">NBRC 101916</strain>
    </source>
</reference>
<evidence type="ECO:0000313" key="4">
    <source>
        <dbReference type="Proteomes" id="UP000680750"/>
    </source>
</evidence>
<proteinExistence type="predicted"/>
<evidence type="ECO:0000259" key="2">
    <source>
        <dbReference type="PROSITE" id="PS50966"/>
    </source>
</evidence>
<dbReference type="RefSeq" id="WP_157034573.1">
    <property type="nucleotide sequence ID" value="NZ_AP023354.1"/>
</dbReference>
<dbReference type="PROSITE" id="PS50966">
    <property type="entry name" value="ZF_SWIM"/>
    <property type="match status" value="1"/>
</dbReference>
<dbReference type="OrthoDB" id="188274at2"/>
<dbReference type="KEGG" id="aser:Asera_59090"/>
<keyword evidence="4" id="KW-1185">Reference proteome</keyword>
<dbReference type="InterPro" id="IPR007527">
    <property type="entry name" value="Znf_SWIM"/>
</dbReference>
<accession>A0A810LC31</accession>
<dbReference type="PANTHER" id="PTHR38133:SF1">
    <property type="entry name" value="SLR1429 PROTEIN"/>
    <property type="match status" value="1"/>
</dbReference>
<sequence>MNSVQPGYWSGRFLARAGLGDGDHYPADRVSAVEVTAGSAAARVRGSHARPYEVWVEVPVFTPVQWAGIERALSADAAVVARLLDGTVPAEVEALVATVGVALVPDATELVQECSCPQWSVPCRHLTATLRALARSFDEDPFRLLLWRGRGRERLRARLQTLTAARPSTVVPAGPETGRVPSPLPGSARAYWLGEHPEQLAWPDDHPPQDPDPAIRHLAGSEIVVGRRNLTDLLQPLYEDLTSW</sequence>
<dbReference type="AlphaFoldDB" id="A0A810LC31"/>